<proteinExistence type="predicted"/>
<keyword evidence="2" id="KW-1185">Reference proteome</keyword>
<accession>A0A8X8YGP1</accession>
<dbReference type="AlphaFoldDB" id="A0A8X8YGP1"/>
<evidence type="ECO:0000313" key="2">
    <source>
        <dbReference type="Proteomes" id="UP000298416"/>
    </source>
</evidence>
<dbReference type="Proteomes" id="UP000298416">
    <property type="component" value="Unassembled WGS sequence"/>
</dbReference>
<gene>
    <name evidence="1" type="ORF">SASPL_109528</name>
</gene>
<sequence length="166" mass="18745">MVSSKLMQDRRSKFEQVVSNRVSLAFPTPDLQQVTQELDSAMEQVVKLMEGKKTMLSGASFSHGEVQQLESVNLVEGEEKKMPDLSTSKNDLVGVDADLLQLKDRLPKGISRLNNLQTLICPHRIPYVTSELGGMSELRHIRLVMAVIEIQEIQFDIKKMHTLFHA</sequence>
<reference evidence="1" key="1">
    <citation type="submission" date="2018-01" db="EMBL/GenBank/DDBJ databases">
        <authorList>
            <person name="Mao J.F."/>
        </authorList>
    </citation>
    <scope>NUCLEOTIDE SEQUENCE</scope>
    <source>
        <strain evidence="1">Huo1</strain>
        <tissue evidence="1">Leaf</tissue>
    </source>
</reference>
<name>A0A8X8YGP1_SALSN</name>
<dbReference type="EMBL" id="PNBA02000003">
    <property type="protein sequence ID" value="KAG6431449.1"/>
    <property type="molecule type" value="Genomic_DNA"/>
</dbReference>
<reference evidence="1" key="2">
    <citation type="submission" date="2020-08" db="EMBL/GenBank/DDBJ databases">
        <title>Plant Genome Project.</title>
        <authorList>
            <person name="Zhang R.-G."/>
        </authorList>
    </citation>
    <scope>NUCLEOTIDE SEQUENCE</scope>
    <source>
        <strain evidence="1">Huo1</strain>
        <tissue evidence="1">Leaf</tissue>
    </source>
</reference>
<evidence type="ECO:0000313" key="1">
    <source>
        <dbReference type="EMBL" id="KAG6431449.1"/>
    </source>
</evidence>
<protein>
    <submittedName>
        <fullName evidence="1">Uncharacterized protein</fullName>
    </submittedName>
</protein>
<comment type="caution">
    <text evidence="1">The sequence shown here is derived from an EMBL/GenBank/DDBJ whole genome shotgun (WGS) entry which is preliminary data.</text>
</comment>
<organism evidence="1">
    <name type="scientific">Salvia splendens</name>
    <name type="common">Scarlet sage</name>
    <dbReference type="NCBI Taxonomy" id="180675"/>
    <lineage>
        <taxon>Eukaryota</taxon>
        <taxon>Viridiplantae</taxon>
        <taxon>Streptophyta</taxon>
        <taxon>Embryophyta</taxon>
        <taxon>Tracheophyta</taxon>
        <taxon>Spermatophyta</taxon>
        <taxon>Magnoliopsida</taxon>
        <taxon>eudicotyledons</taxon>
        <taxon>Gunneridae</taxon>
        <taxon>Pentapetalae</taxon>
        <taxon>asterids</taxon>
        <taxon>lamiids</taxon>
        <taxon>Lamiales</taxon>
        <taxon>Lamiaceae</taxon>
        <taxon>Nepetoideae</taxon>
        <taxon>Mentheae</taxon>
        <taxon>Salviinae</taxon>
        <taxon>Salvia</taxon>
        <taxon>Salvia subgen. Calosphace</taxon>
        <taxon>core Calosphace</taxon>
    </lineage>
</organism>